<name>A0A2W4Z243_9SPHN</name>
<reference evidence="12 13" key="1">
    <citation type="submission" date="2017-08" db="EMBL/GenBank/DDBJ databases">
        <title>Infants hospitalized years apart are colonized by the same room-sourced microbial strains.</title>
        <authorList>
            <person name="Brooks B."/>
            <person name="Olm M.R."/>
            <person name="Firek B.A."/>
            <person name="Baker R."/>
            <person name="Thomas B.C."/>
            <person name="Morowitz M.J."/>
            <person name="Banfield J.F."/>
        </authorList>
    </citation>
    <scope>NUCLEOTIDE SEQUENCE [LARGE SCALE GENOMIC DNA]</scope>
    <source>
        <strain evidence="12">S2_018_000_R3_110</strain>
    </source>
</reference>
<dbReference type="GO" id="GO:0015628">
    <property type="term" value="P:protein secretion by the type II secretion system"/>
    <property type="evidence" value="ECO:0007669"/>
    <property type="project" value="InterPro"/>
</dbReference>
<evidence type="ECO:0000256" key="2">
    <source>
        <dbReference type="ARBA" id="ARBA00010637"/>
    </source>
</evidence>
<dbReference type="GO" id="GO:0005886">
    <property type="term" value="C:plasma membrane"/>
    <property type="evidence" value="ECO:0007669"/>
    <property type="project" value="UniProtKB-SubCell"/>
</dbReference>
<evidence type="ECO:0000256" key="4">
    <source>
        <dbReference type="ARBA" id="ARBA00022475"/>
    </source>
</evidence>
<dbReference type="InterPro" id="IPR007690">
    <property type="entry name" value="T2SS_GspM"/>
</dbReference>
<dbReference type="InterPro" id="IPR023229">
    <property type="entry name" value="T2SS_M_periplasmic_sf"/>
</dbReference>
<keyword evidence="9 11" id="KW-0472">Membrane</keyword>
<feature type="transmembrane region" description="Helical" evidence="11">
    <location>
        <begin position="71"/>
        <end position="90"/>
    </location>
</feature>
<evidence type="ECO:0000256" key="9">
    <source>
        <dbReference type="ARBA" id="ARBA00023136"/>
    </source>
</evidence>
<evidence type="ECO:0000256" key="5">
    <source>
        <dbReference type="ARBA" id="ARBA00022519"/>
    </source>
</evidence>
<keyword evidence="7" id="KW-0653">Protein transport</keyword>
<evidence type="ECO:0000256" key="6">
    <source>
        <dbReference type="ARBA" id="ARBA00022692"/>
    </source>
</evidence>
<protein>
    <submittedName>
        <fullName evidence="12">Type II secretion system protein M</fullName>
    </submittedName>
</protein>
<organism evidence="12 13">
    <name type="scientific">Sphingomonas hengshuiensis</name>
    <dbReference type="NCBI Taxonomy" id="1609977"/>
    <lineage>
        <taxon>Bacteria</taxon>
        <taxon>Pseudomonadati</taxon>
        <taxon>Pseudomonadota</taxon>
        <taxon>Alphaproteobacteria</taxon>
        <taxon>Sphingomonadales</taxon>
        <taxon>Sphingomonadaceae</taxon>
        <taxon>Sphingomonas</taxon>
    </lineage>
</organism>
<evidence type="ECO:0000256" key="11">
    <source>
        <dbReference type="SAM" id="Phobius"/>
    </source>
</evidence>
<evidence type="ECO:0000256" key="7">
    <source>
        <dbReference type="ARBA" id="ARBA00022927"/>
    </source>
</evidence>
<evidence type="ECO:0000313" key="13">
    <source>
        <dbReference type="Proteomes" id="UP000248614"/>
    </source>
</evidence>
<comment type="similarity">
    <text evidence="2">Belongs to the GSP M family.</text>
</comment>
<gene>
    <name evidence="12" type="ORF">DI632_13295</name>
</gene>
<dbReference type="AlphaFoldDB" id="A0A2W4Z243"/>
<dbReference type="SUPFAM" id="SSF103054">
    <property type="entry name" value="General secretion pathway protein M, EpsM"/>
    <property type="match status" value="1"/>
</dbReference>
<feature type="region of interest" description="Disordered" evidence="10">
    <location>
        <begin position="1"/>
        <end position="38"/>
    </location>
</feature>
<feature type="compositionally biased region" description="Basic residues" evidence="10">
    <location>
        <begin position="1"/>
        <end position="21"/>
    </location>
</feature>
<proteinExistence type="inferred from homology"/>
<accession>A0A2W4Z243</accession>
<dbReference type="GO" id="GO:0015627">
    <property type="term" value="C:type II protein secretion system complex"/>
    <property type="evidence" value="ECO:0007669"/>
    <property type="project" value="InterPro"/>
</dbReference>
<comment type="subcellular location">
    <subcellularLocation>
        <location evidence="1">Cell inner membrane</location>
        <topology evidence="1">Single-pass membrane protein</topology>
    </subcellularLocation>
</comment>
<evidence type="ECO:0000256" key="10">
    <source>
        <dbReference type="SAM" id="MobiDB-lite"/>
    </source>
</evidence>
<evidence type="ECO:0000256" key="3">
    <source>
        <dbReference type="ARBA" id="ARBA00022448"/>
    </source>
</evidence>
<dbReference type="Pfam" id="PF04612">
    <property type="entry name" value="T2SSM"/>
    <property type="match status" value="1"/>
</dbReference>
<dbReference type="Proteomes" id="UP000248614">
    <property type="component" value="Unassembled WGS sequence"/>
</dbReference>
<evidence type="ECO:0000256" key="1">
    <source>
        <dbReference type="ARBA" id="ARBA00004377"/>
    </source>
</evidence>
<dbReference type="Gene3D" id="3.30.1360.100">
    <property type="entry name" value="General secretion pathway protein M, EpsM"/>
    <property type="match status" value="1"/>
</dbReference>
<keyword evidence="8 11" id="KW-1133">Transmembrane helix</keyword>
<sequence length="205" mass="21606">MRIARNRHGRPGPCRAGHRGGRGAGRGRTGRRRAHRGARGMIVRLRRNARIEGVLGRFDAWWQGLSTRERVLVGTLAALLAGVVLVYGVVKPVQAARAQARADIRQAETLLARVRAAGRLESAPRTLAAGPPQAIVTSTAATAGLQPTVAEANGAITATLTDAPYPAVVTWLGSVASTSTIGVRRVTMQRGSASGRVNATVEFQP</sequence>
<comment type="caution">
    <text evidence="12">The sequence shown here is derived from an EMBL/GenBank/DDBJ whole genome shotgun (WGS) entry which is preliminary data.</text>
</comment>
<keyword evidence="5" id="KW-0997">Cell inner membrane</keyword>
<evidence type="ECO:0000256" key="8">
    <source>
        <dbReference type="ARBA" id="ARBA00022989"/>
    </source>
</evidence>
<keyword evidence="6 11" id="KW-0812">Transmembrane</keyword>
<keyword evidence="4" id="KW-1003">Cell membrane</keyword>
<feature type="compositionally biased region" description="Basic residues" evidence="10">
    <location>
        <begin position="28"/>
        <end position="38"/>
    </location>
</feature>
<evidence type="ECO:0000313" key="12">
    <source>
        <dbReference type="EMBL" id="PZO74512.1"/>
    </source>
</evidence>
<keyword evidence="3" id="KW-0813">Transport</keyword>
<dbReference type="EMBL" id="QFNF01000041">
    <property type="protein sequence ID" value="PZO74512.1"/>
    <property type="molecule type" value="Genomic_DNA"/>
</dbReference>